<feature type="domain" description="RRM" evidence="6">
    <location>
        <begin position="275"/>
        <end position="352"/>
    </location>
</feature>
<feature type="region of interest" description="Disordered" evidence="5">
    <location>
        <begin position="1"/>
        <end position="74"/>
    </location>
</feature>
<dbReference type="EMBL" id="JAUCMV010000001">
    <property type="protein sequence ID" value="KAK0423584.1"/>
    <property type="molecule type" value="Genomic_DNA"/>
</dbReference>
<evidence type="ECO:0000256" key="3">
    <source>
        <dbReference type="ARBA" id="ARBA00022884"/>
    </source>
</evidence>
<name>A0AA39IHX5_9BILA</name>
<dbReference type="InterPro" id="IPR035979">
    <property type="entry name" value="RBD_domain_sf"/>
</dbReference>
<dbReference type="CDD" id="cd12285">
    <property type="entry name" value="RRM3_RBM39_like"/>
    <property type="match status" value="1"/>
</dbReference>
<evidence type="ECO:0000313" key="8">
    <source>
        <dbReference type="Proteomes" id="UP001175271"/>
    </source>
</evidence>
<evidence type="ECO:0000256" key="5">
    <source>
        <dbReference type="SAM" id="MobiDB-lite"/>
    </source>
</evidence>
<evidence type="ECO:0000313" key="7">
    <source>
        <dbReference type="EMBL" id="KAK0423584.1"/>
    </source>
</evidence>
<feature type="compositionally biased region" description="Basic and acidic residues" evidence="5">
    <location>
        <begin position="111"/>
        <end position="121"/>
    </location>
</feature>
<evidence type="ECO:0000256" key="1">
    <source>
        <dbReference type="ARBA" id="ARBA00022553"/>
    </source>
</evidence>
<dbReference type="Pfam" id="PF00076">
    <property type="entry name" value="RRM_1"/>
    <property type="match status" value="2"/>
</dbReference>
<protein>
    <recommendedName>
        <fullName evidence="6">RRM domain-containing protein</fullName>
    </recommendedName>
</protein>
<dbReference type="PANTHER" id="PTHR48036">
    <property type="entry name" value="SPLICING FACTOR (PAD-1), PUTATIVE (AFU_ORTHOLOGUE AFUA_1G15810)-RELATED"/>
    <property type="match status" value="1"/>
</dbReference>
<dbReference type="CDD" id="cd12283">
    <property type="entry name" value="RRM1_RBM39_like"/>
    <property type="match status" value="1"/>
</dbReference>
<keyword evidence="1" id="KW-0597">Phosphoprotein</keyword>
<evidence type="ECO:0000256" key="2">
    <source>
        <dbReference type="ARBA" id="ARBA00022737"/>
    </source>
</evidence>
<reference evidence="7" key="1">
    <citation type="submission" date="2023-06" db="EMBL/GenBank/DDBJ databases">
        <title>Genomic analysis of the entomopathogenic nematode Steinernema hermaphroditum.</title>
        <authorList>
            <person name="Schwarz E.M."/>
            <person name="Heppert J.K."/>
            <person name="Baniya A."/>
            <person name="Schwartz H.T."/>
            <person name="Tan C.-H."/>
            <person name="Antoshechkin I."/>
            <person name="Sternberg P.W."/>
            <person name="Goodrich-Blair H."/>
            <person name="Dillman A.R."/>
        </authorList>
    </citation>
    <scope>NUCLEOTIDE SEQUENCE</scope>
    <source>
        <strain evidence="7">PS9179</strain>
        <tissue evidence="7">Whole animal</tissue>
    </source>
</reference>
<dbReference type="AlphaFoldDB" id="A0AA39IHX5"/>
<dbReference type="InterPro" id="IPR006509">
    <property type="entry name" value="RBM39_SF"/>
</dbReference>
<dbReference type="Gene3D" id="3.30.70.330">
    <property type="match status" value="3"/>
</dbReference>
<organism evidence="7 8">
    <name type="scientific">Steinernema hermaphroditum</name>
    <dbReference type="NCBI Taxonomy" id="289476"/>
    <lineage>
        <taxon>Eukaryota</taxon>
        <taxon>Metazoa</taxon>
        <taxon>Ecdysozoa</taxon>
        <taxon>Nematoda</taxon>
        <taxon>Chromadorea</taxon>
        <taxon>Rhabditida</taxon>
        <taxon>Tylenchina</taxon>
        <taxon>Panagrolaimomorpha</taxon>
        <taxon>Strongyloidoidea</taxon>
        <taxon>Steinernematidae</taxon>
        <taxon>Steinernema</taxon>
    </lineage>
</organism>
<dbReference type="GO" id="GO:0003723">
    <property type="term" value="F:RNA binding"/>
    <property type="evidence" value="ECO:0007669"/>
    <property type="project" value="UniProtKB-UniRule"/>
</dbReference>
<proteinExistence type="predicted"/>
<feature type="compositionally biased region" description="Basic residues" evidence="5">
    <location>
        <begin position="29"/>
        <end position="72"/>
    </location>
</feature>
<dbReference type="InterPro" id="IPR029123">
    <property type="entry name" value="RBM39_linker"/>
</dbReference>
<feature type="compositionally biased region" description="Gly residues" evidence="5">
    <location>
        <begin position="130"/>
        <end position="140"/>
    </location>
</feature>
<feature type="compositionally biased region" description="Acidic residues" evidence="5">
    <location>
        <begin position="1"/>
        <end position="12"/>
    </location>
</feature>
<accession>A0AA39IHX5</accession>
<dbReference type="SMART" id="SM00360">
    <property type="entry name" value="RRM"/>
    <property type="match status" value="3"/>
</dbReference>
<feature type="region of interest" description="Disordered" evidence="5">
    <location>
        <begin position="88"/>
        <end position="169"/>
    </location>
</feature>
<dbReference type="Pfam" id="PF15519">
    <property type="entry name" value="RBM39linker"/>
    <property type="match status" value="1"/>
</dbReference>
<keyword evidence="8" id="KW-1185">Reference proteome</keyword>
<keyword evidence="3 4" id="KW-0694">RNA-binding</keyword>
<dbReference type="InterPro" id="IPR000504">
    <property type="entry name" value="RRM_dom"/>
</dbReference>
<dbReference type="PROSITE" id="PS50102">
    <property type="entry name" value="RRM"/>
    <property type="match status" value="2"/>
</dbReference>
<comment type="caution">
    <text evidence="7">The sequence shown here is derived from an EMBL/GenBank/DDBJ whole genome shotgun (WGS) entry which is preliminary data.</text>
</comment>
<feature type="compositionally biased region" description="Basic and acidic residues" evidence="5">
    <location>
        <begin position="13"/>
        <end position="27"/>
    </location>
</feature>
<keyword evidence="2" id="KW-0677">Repeat</keyword>
<dbReference type="InterPro" id="IPR012677">
    <property type="entry name" value="Nucleotide-bd_a/b_plait_sf"/>
</dbReference>
<sequence>MAEPDVDALLDEALDKRDGDEKEEQPQRSKSRSKSPRRRSRSRSRDRDRKRRKSRSRSRDRDRRRRRSRSRSRSNVWCNSYDLMTNLPTSLTRRRSSRSPDRRRRRRSRSRSHDRPRFIDHRRPRRSPPRGGGGGGGGRLPGPERRDVMPFTARRSPPPNAPTSMTPEERDERTIFILQIARQTRPRDLEEFFSSVGHVRDVRIITDSKTRRSKGIAYVEFWEREAVPLSLALNGQNLLGAPLVIQQTCAERNRLANGTVGGNIGLGPVNDKGNLRLQISQLHPSISNSMLMGIFEPFGKIDGCEVVKDRNGASRGHGYVTYIYAEDGKRALEQLNGFELAGRNIKVAAVDEEDYQRAREQERLDDEKDSINASGRLQLMANLAKGSGMEIPESTQQALQQQQHQMEGQGVPAVATQCFMLSNMFDPMTETEPEWDQDIRDDVIDQCEGFGGVYHIHVDKASREGNVFVKCPSVNVAVKAVHNLHGRYFAGKVIVANYIPVHSYHDLFPDALNASKLLHPRG</sequence>
<dbReference type="GO" id="GO:0006397">
    <property type="term" value="P:mRNA processing"/>
    <property type="evidence" value="ECO:0007669"/>
    <property type="project" value="InterPro"/>
</dbReference>
<dbReference type="Proteomes" id="UP001175271">
    <property type="component" value="Unassembled WGS sequence"/>
</dbReference>
<feature type="compositionally biased region" description="Basic residues" evidence="5">
    <location>
        <begin position="92"/>
        <end position="110"/>
    </location>
</feature>
<gene>
    <name evidence="7" type="ORF">QR680_008223</name>
</gene>
<feature type="domain" description="RRM" evidence="6">
    <location>
        <begin position="173"/>
        <end position="250"/>
    </location>
</feature>
<evidence type="ECO:0000256" key="4">
    <source>
        <dbReference type="PROSITE-ProRule" id="PRU00176"/>
    </source>
</evidence>
<dbReference type="SUPFAM" id="SSF54928">
    <property type="entry name" value="RNA-binding domain, RBD"/>
    <property type="match status" value="2"/>
</dbReference>
<evidence type="ECO:0000259" key="6">
    <source>
        <dbReference type="PROSITE" id="PS50102"/>
    </source>
</evidence>
<dbReference type="GO" id="GO:0005634">
    <property type="term" value="C:nucleus"/>
    <property type="evidence" value="ECO:0007669"/>
    <property type="project" value="InterPro"/>
</dbReference>